<name>A0A2H5C0V8_ECOLX</name>
<dbReference type="AlphaFoldDB" id="A0A2H5C0V8"/>
<geneLocation type="plasmid" evidence="1">
    <name>pCOV8</name>
</geneLocation>
<dbReference type="EMBL" id="MG648901">
    <property type="protein sequence ID" value="AUH16620.1"/>
    <property type="molecule type" value="Genomic_DNA"/>
</dbReference>
<gene>
    <name evidence="1" type="ORF">PCOV8_00251</name>
</gene>
<protein>
    <submittedName>
        <fullName evidence="1">Uncharacterized protein</fullName>
    </submittedName>
</protein>
<organism evidence="1">
    <name type="scientific">Escherichia coli</name>
    <dbReference type="NCBI Taxonomy" id="562"/>
    <lineage>
        <taxon>Bacteria</taxon>
        <taxon>Pseudomonadati</taxon>
        <taxon>Pseudomonadota</taxon>
        <taxon>Gammaproteobacteria</taxon>
        <taxon>Enterobacterales</taxon>
        <taxon>Enterobacteriaceae</taxon>
        <taxon>Escherichia</taxon>
    </lineage>
</organism>
<proteinExistence type="predicted"/>
<evidence type="ECO:0000313" key="1">
    <source>
        <dbReference type="EMBL" id="AUH16620.1"/>
    </source>
</evidence>
<accession>A0A2H5C0V8</accession>
<sequence>MRMLMLMYAYISINIEQILARCARSSLTLTRAVQHNHGLLVSWALQGEGMACAPWYVRQRLRRASGRCDSCAALVFSFAPSIRLRG</sequence>
<keyword evidence="1" id="KW-0614">Plasmid</keyword>
<reference evidence="1" key="1">
    <citation type="journal article" date="2018" name="PLoS ONE">
        <title>Characterization of plasmids harboring blaCTX-M and blaCMY genes in E. coli from French broilers.</title>
        <authorList>
            <person name="Touzain F."/>
            <person name="Le Devendec L."/>
            <person name="De Boisseson C."/>
            <person name="Baron S."/>
            <person name="Jouy E."/>
            <person name="Perrin-Guyomard A."/>
            <person name="Blanchard Y."/>
            <person name="Kempf I."/>
        </authorList>
    </citation>
    <scope>NUCLEOTIDE SEQUENCE</scope>
    <source>
        <plasmid evidence="1">pCOV8</plasmid>
    </source>
</reference>